<dbReference type="PANTHER" id="PTHR42977:SF3">
    <property type="entry name" value="AB HYDROLASE-1 DOMAIN-CONTAINING PROTEIN"/>
    <property type="match status" value="1"/>
</dbReference>
<dbReference type="EMBL" id="JABDYF010000001">
    <property type="protein sequence ID" value="MBX5088352.1"/>
    <property type="molecule type" value="Genomic_DNA"/>
</dbReference>
<feature type="domain" description="AB hydrolase-1" evidence="2">
    <location>
        <begin position="35"/>
        <end position="278"/>
    </location>
</feature>
<dbReference type="InterPro" id="IPR051340">
    <property type="entry name" value="Haloalkane_dehalogenase"/>
</dbReference>
<evidence type="ECO:0000313" key="3">
    <source>
        <dbReference type="EMBL" id="MBX5088352.1"/>
    </source>
</evidence>
<evidence type="ECO:0000313" key="4">
    <source>
        <dbReference type="Proteomes" id="UP000770629"/>
    </source>
</evidence>
<dbReference type="Gene3D" id="3.40.50.1820">
    <property type="entry name" value="alpha/beta hydrolase"/>
    <property type="match status" value="1"/>
</dbReference>
<dbReference type="PRINTS" id="PR00111">
    <property type="entry name" value="ABHYDROLASE"/>
</dbReference>
<evidence type="ECO:0000259" key="2">
    <source>
        <dbReference type="Pfam" id="PF00561"/>
    </source>
</evidence>
<accession>A0ABS7ICX7</accession>
<gene>
    <name evidence="3" type="ORF">HJB60_04065</name>
</gene>
<reference evidence="3 4" key="1">
    <citation type="submission" date="2020-04" db="EMBL/GenBank/DDBJ databases">
        <title>Global-level population genomics: horizontal gene transfer, symbiosis and evolution in Rhizobia.</title>
        <authorList>
            <person name="Gai Y."/>
        </authorList>
    </citation>
    <scope>NUCLEOTIDE SEQUENCE [LARGE SCALE GENOMIC DNA]</scope>
    <source>
        <strain evidence="3 4">BLR33</strain>
    </source>
</reference>
<sequence length="315" mass="34874">MEREMARIMHRRKRVGAADVFYRETVPETNDGGRPPVLLLHGFPSASHQFRSLMELLGDRIRMIAPDLPGFGHTQIIAGAEDVFEYSFDNLSRTIEELIDALNLESCVMYVFDYGGPVGFRIAARRPGLVAGLIIQNANAYDVGLSDAARYFAAIDQGDAAGVAELERLLTPAGIKFQYETGVQDPEAISPDAYSMDEYFMNLPGRKAANLQLLLNYKANLMEYPAWQSWLRERLPPALIIWGRNDPLFIEAGARAYLADLPHAELQLFNTGHFALEECLAAIAPLVEGFVENSALAPSAEPRPRLDAMETSLSA</sequence>
<keyword evidence="1 3" id="KW-0378">Hydrolase</keyword>
<name>A0ABS7ICX7_9HYPH</name>
<dbReference type="InterPro" id="IPR000073">
    <property type="entry name" value="AB_hydrolase_1"/>
</dbReference>
<dbReference type="Pfam" id="PF00561">
    <property type="entry name" value="Abhydrolase_1"/>
    <property type="match status" value="1"/>
</dbReference>
<protein>
    <submittedName>
        <fullName evidence="3">Alpha/beta hydrolase</fullName>
    </submittedName>
</protein>
<dbReference type="GO" id="GO:0016787">
    <property type="term" value="F:hydrolase activity"/>
    <property type="evidence" value="ECO:0007669"/>
    <property type="project" value="UniProtKB-KW"/>
</dbReference>
<evidence type="ECO:0000256" key="1">
    <source>
        <dbReference type="ARBA" id="ARBA00022801"/>
    </source>
</evidence>
<organism evidence="3 4">
    <name type="scientific">Rhizobium lentis</name>
    <dbReference type="NCBI Taxonomy" id="1138194"/>
    <lineage>
        <taxon>Bacteria</taxon>
        <taxon>Pseudomonadati</taxon>
        <taxon>Pseudomonadota</taxon>
        <taxon>Alphaproteobacteria</taxon>
        <taxon>Hyphomicrobiales</taxon>
        <taxon>Rhizobiaceae</taxon>
        <taxon>Rhizobium/Agrobacterium group</taxon>
        <taxon>Rhizobium</taxon>
    </lineage>
</organism>
<dbReference type="SUPFAM" id="SSF53474">
    <property type="entry name" value="alpha/beta-Hydrolases"/>
    <property type="match status" value="1"/>
</dbReference>
<dbReference type="PANTHER" id="PTHR42977">
    <property type="entry name" value="HYDROLASE-RELATED"/>
    <property type="match status" value="1"/>
</dbReference>
<comment type="caution">
    <text evidence="3">The sequence shown here is derived from an EMBL/GenBank/DDBJ whole genome shotgun (WGS) entry which is preliminary data.</text>
</comment>
<dbReference type="InterPro" id="IPR029058">
    <property type="entry name" value="AB_hydrolase_fold"/>
</dbReference>
<dbReference type="RefSeq" id="WP_311044321.1">
    <property type="nucleotide sequence ID" value="NZ_JABDYF010000001.1"/>
</dbReference>
<dbReference type="Proteomes" id="UP000770629">
    <property type="component" value="Unassembled WGS sequence"/>
</dbReference>
<keyword evidence="4" id="KW-1185">Reference proteome</keyword>
<proteinExistence type="predicted"/>